<name>A0A4P9VEF9_9GAMM</name>
<keyword evidence="2" id="KW-0964">Secreted</keyword>
<evidence type="ECO:0000256" key="3">
    <source>
        <dbReference type="ARBA" id="ARBA00022729"/>
    </source>
</evidence>
<dbReference type="Proteomes" id="UP000257039">
    <property type="component" value="Unassembled WGS sequence"/>
</dbReference>
<proteinExistence type="predicted"/>
<gene>
    <name evidence="6" type="ORF">B9G39_28730</name>
</gene>
<keyword evidence="4" id="KW-0106">Calcium</keyword>
<dbReference type="EMBL" id="NDXW01000009">
    <property type="protein sequence ID" value="RDH41445.1"/>
    <property type="molecule type" value="Genomic_DNA"/>
</dbReference>
<organism evidence="6 7">
    <name type="scientific">Zooshikella ganghwensis</name>
    <dbReference type="NCBI Taxonomy" id="202772"/>
    <lineage>
        <taxon>Bacteria</taxon>
        <taxon>Pseudomonadati</taxon>
        <taxon>Pseudomonadota</taxon>
        <taxon>Gammaproteobacteria</taxon>
        <taxon>Oceanospirillales</taxon>
        <taxon>Zooshikellaceae</taxon>
        <taxon>Zooshikella</taxon>
    </lineage>
</organism>
<keyword evidence="3" id="KW-0732">Signal</keyword>
<feature type="region of interest" description="Disordered" evidence="5">
    <location>
        <begin position="105"/>
        <end position="132"/>
    </location>
</feature>
<evidence type="ECO:0000256" key="1">
    <source>
        <dbReference type="ARBA" id="ARBA00004613"/>
    </source>
</evidence>
<sequence>MNSPGGKVSFYVEVWGDTLTFLIDGEVQGSWNTTVPQRKVEFDLPVGRHELAWVYSQKKTQHHGSNAASVEKLFIFALPDSDNDGVTDGWEYHYFNKLDHDLTQDSDEDGVTDFDEFQAGSDPTDALNGNSL</sequence>
<dbReference type="AlphaFoldDB" id="A0A4P9VEF9"/>
<evidence type="ECO:0008006" key="8">
    <source>
        <dbReference type="Google" id="ProtNLM"/>
    </source>
</evidence>
<comment type="subcellular location">
    <subcellularLocation>
        <location evidence="1">Secreted</location>
    </subcellularLocation>
</comment>
<reference evidence="6 7" key="1">
    <citation type="submission" date="2017-04" db="EMBL/GenBank/DDBJ databases">
        <title>Draft genome sequence of Zooshikella ganghwensis VG4 isolated from Red Sea sediments.</title>
        <authorList>
            <person name="Rehman Z."/>
            <person name="Alam I."/>
            <person name="Kamau A."/>
            <person name="Bajic V."/>
            <person name="Leiknes T."/>
        </authorList>
    </citation>
    <scope>NUCLEOTIDE SEQUENCE [LARGE SCALE GENOMIC DNA]</scope>
    <source>
        <strain evidence="6 7">VG4</strain>
    </source>
</reference>
<dbReference type="RefSeq" id="WP_094789897.1">
    <property type="nucleotide sequence ID" value="NZ_NDXW01000009.1"/>
</dbReference>
<evidence type="ECO:0000256" key="2">
    <source>
        <dbReference type="ARBA" id="ARBA00022525"/>
    </source>
</evidence>
<evidence type="ECO:0000256" key="4">
    <source>
        <dbReference type="ARBA" id="ARBA00022837"/>
    </source>
</evidence>
<dbReference type="InterPro" id="IPR059100">
    <property type="entry name" value="TSP3_bac"/>
</dbReference>
<evidence type="ECO:0000313" key="7">
    <source>
        <dbReference type="Proteomes" id="UP000257039"/>
    </source>
</evidence>
<evidence type="ECO:0000313" key="6">
    <source>
        <dbReference type="EMBL" id="RDH41445.1"/>
    </source>
</evidence>
<comment type="caution">
    <text evidence="6">The sequence shown here is derived from an EMBL/GenBank/DDBJ whole genome shotgun (WGS) entry which is preliminary data.</text>
</comment>
<protein>
    <recommendedName>
        <fullName evidence="8">PA14 domain-containing protein</fullName>
    </recommendedName>
</protein>
<feature type="compositionally biased region" description="Acidic residues" evidence="5">
    <location>
        <begin position="105"/>
        <end position="116"/>
    </location>
</feature>
<accession>A0A4P9VEF9</accession>
<evidence type="ECO:0000256" key="5">
    <source>
        <dbReference type="SAM" id="MobiDB-lite"/>
    </source>
</evidence>
<dbReference type="Pfam" id="PF18884">
    <property type="entry name" value="TSP3_bac"/>
    <property type="match status" value="2"/>
</dbReference>
<keyword evidence="7" id="KW-1185">Reference proteome</keyword>